<organism evidence="2 3">
    <name type="scientific">Ornithinibacter aureus</name>
    <dbReference type="NCBI Taxonomy" id="622664"/>
    <lineage>
        <taxon>Bacteria</taxon>
        <taxon>Bacillati</taxon>
        <taxon>Actinomycetota</taxon>
        <taxon>Actinomycetes</taxon>
        <taxon>Micrococcales</taxon>
        <taxon>Intrasporangiaceae</taxon>
        <taxon>Ornithinibacter</taxon>
    </lineage>
</organism>
<sequence length="177" mass="18282">MTRALRATGADYTRLFAMIRWPALVGALILLALAVGIVVQGPTEQRVVGPVPAGSTITSSLPGSVAFDVFVSTDAAADVVCRDGTGKQVSTLQFPIPDDRVIDGAPWFGTGARVELRDGESTACAATGAEVGDVLLVHRTGLVRVLQAALFGVVGLVGLGVWGVGTRAARRLRTVTS</sequence>
<feature type="transmembrane region" description="Helical" evidence="1">
    <location>
        <begin position="21"/>
        <end position="39"/>
    </location>
</feature>
<keyword evidence="1" id="KW-0472">Membrane</keyword>
<comment type="caution">
    <text evidence="2">The sequence shown here is derived from an EMBL/GenBank/DDBJ whole genome shotgun (WGS) entry which is preliminary data.</text>
</comment>
<dbReference type="Proteomes" id="UP001500390">
    <property type="component" value="Unassembled WGS sequence"/>
</dbReference>
<dbReference type="EMBL" id="BAABFX010000025">
    <property type="protein sequence ID" value="GAA4394625.1"/>
    <property type="molecule type" value="Genomic_DNA"/>
</dbReference>
<gene>
    <name evidence="2" type="ORF">GCM10023153_15870</name>
</gene>
<keyword evidence="3" id="KW-1185">Reference proteome</keyword>
<evidence type="ECO:0000256" key="1">
    <source>
        <dbReference type="SAM" id="Phobius"/>
    </source>
</evidence>
<reference evidence="3" key="1">
    <citation type="journal article" date="2019" name="Int. J. Syst. Evol. Microbiol.">
        <title>The Global Catalogue of Microorganisms (GCM) 10K type strain sequencing project: providing services to taxonomists for standard genome sequencing and annotation.</title>
        <authorList>
            <consortium name="The Broad Institute Genomics Platform"/>
            <consortium name="The Broad Institute Genome Sequencing Center for Infectious Disease"/>
            <person name="Wu L."/>
            <person name="Ma J."/>
        </authorList>
    </citation>
    <scope>NUCLEOTIDE SEQUENCE [LARGE SCALE GENOMIC DNA]</scope>
    <source>
        <strain evidence="3">JCM 17738</strain>
    </source>
</reference>
<name>A0ABP8JQR1_9MICO</name>
<feature type="transmembrane region" description="Helical" evidence="1">
    <location>
        <begin position="145"/>
        <end position="164"/>
    </location>
</feature>
<dbReference type="RefSeq" id="WP_159902199.1">
    <property type="nucleotide sequence ID" value="NZ_BAABFX010000025.1"/>
</dbReference>
<proteinExistence type="predicted"/>
<keyword evidence="1" id="KW-1133">Transmembrane helix</keyword>
<evidence type="ECO:0000313" key="3">
    <source>
        <dbReference type="Proteomes" id="UP001500390"/>
    </source>
</evidence>
<protein>
    <submittedName>
        <fullName evidence="2">Uncharacterized protein</fullName>
    </submittedName>
</protein>
<accession>A0ABP8JQR1</accession>
<evidence type="ECO:0000313" key="2">
    <source>
        <dbReference type="EMBL" id="GAA4394625.1"/>
    </source>
</evidence>
<keyword evidence="1" id="KW-0812">Transmembrane</keyword>